<accession>A0A0E9RIL5</accession>
<protein>
    <submittedName>
        <fullName evidence="1">Uncharacterized protein</fullName>
    </submittedName>
</protein>
<sequence length="46" mass="5177">MGFELLHFSCKDYNPQGPLGLRTGNAAQGMFFFKVSQRGVKKQDIN</sequence>
<reference evidence="1" key="1">
    <citation type="submission" date="2014-11" db="EMBL/GenBank/DDBJ databases">
        <authorList>
            <person name="Amaro Gonzalez C."/>
        </authorList>
    </citation>
    <scope>NUCLEOTIDE SEQUENCE</scope>
</reference>
<dbReference type="EMBL" id="GBXM01079643">
    <property type="protein sequence ID" value="JAH28934.1"/>
    <property type="molecule type" value="Transcribed_RNA"/>
</dbReference>
<reference evidence="1" key="2">
    <citation type="journal article" date="2015" name="Fish Shellfish Immunol.">
        <title>Early steps in the European eel (Anguilla anguilla)-Vibrio vulnificus interaction in the gills: Role of the RtxA13 toxin.</title>
        <authorList>
            <person name="Callol A."/>
            <person name="Pajuelo D."/>
            <person name="Ebbesson L."/>
            <person name="Teles M."/>
            <person name="MacKenzie S."/>
            <person name="Amaro C."/>
        </authorList>
    </citation>
    <scope>NUCLEOTIDE SEQUENCE</scope>
</reference>
<name>A0A0E9RIL5_ANGAN</name>
<proteinExistence type="predicted"/>
<dbReference type="AlphaFoldDB" id="A0A0E9RIL5"/>
<organism evidence="1">
    <name type="scientific">Anguilla anguilla</name>
    <name type="common">European freshwater eel</name>
    <name type="synonym">Muraena anguilla</name>
    <dbReference type="NCBI Taxonomy" id="7936"/>
    <lineage>
        <taxon>Eukaryota</taxon>
        <taxon>Metazoa</taxon>
        <taxon>Chordata</taxon>
        <taxon>Craniata</taxon>
        <taxon>Vertebrata</taxon>
        <taxon>Euteleostomi</taxon>
        <taxon>Actinopterygii</taxon>
        <taxon>Neopterygii</taxon>
        <taxon>Teleostei</taxon>
        <taxon>Anguilliformes</taxon>
        <taxon>Anguillidae</taxon>
        <taxon>Anguilla</taxon>
    </lineage>
</organism>
<evidence type="ECO:0000313" key="1">
    <source>
        <dbReference type="EMBL" id="JAH28934.1"/>
    </source>
</evidence>